<evidence type="ECO:0000256" key="5">
    <source>
        <dbReference type="ARBA" id="ARBA00022723"/>
    </source>
</evidence>
<sequence>MLSPILISKDEIKHAEDLLKFIKTSPSPFHAVRSVKEQLIPLGFTELTFEEKWALLPKGKYFVSRNGSALIAFILGESTPEKSGFHILGTHTDSPTFRLKPSPIISVEGKYLKLNVETYGGPILNTWLDRPLALAGRVVLKGKSPYHPQSLLFQSPSPLLTIPNLAIHMNRKVNEGVALNKQKDLLPLLGMQGEALGKENVLINYFSKLLQVSPENIIDFDIVLYENENGSIIGLNQEFISSSRLDDLAMVHAGTWALAQTESNETTPILACFDNEEVGSTSKQGAASPLLASVLERIMLALGKNREEYYQALAQSFMVSADMAHALHPNVVEKHDPVNRPVLNGGPVIKLSANLSYTSDGESTSIFHGICEEAKVPVQLFVNRSDERGGSTIGPISTTHLDIRSVDVGNPLLGMHSIRELGGVKDHLAMSTVFKQFFND</sequence>
<dbReference type="OrthoDB" id="9764268at2"/>
<dbReference type="GO" id="GO:0005737">
    <property type="term" value="C:cytoplasm"/>
    <property type="evidence" value="ECO:0007669"/>
    <property type="project" value="UniProtKB-ARBA"/>
</dbReference>
<dbReference type="NCBIfam" id="NF002759">
    <property type="entry name" value="PRK02813.1"/>
    <property type="match status" value="1"/>
</dbReference>
<keyword evidence="5 9" id="KW-0479">Metal-binding</keyword>
<name>W0ECE3_9FIRM</name>
<dbReference type="SUPFAM" id="SSF101821">
    <property type="entry name" value="Aminopeptidase/glucanase lid domain"/>
    <property type="match status" value="1"/>
</dbReference>
<comment type="cofactor">
    <cofactor evidence="1 10">
        <name>Zn(2+)</name>
        <dbReference type="ChEBI" id="CHEBI:29105"/>
    </cofactor>
</comment>
<dbReference type="GO" id="GO:0008270">
    <property type="term" value="F:zinc ion binding"/>
    <property type="evidence" value="ECO:0007669"/>
    <property type="project" value="InterPro"/>
</dbReference>
<comment type="similarity">
    <text evidence="2 9">Belongs to the peptidase M18 family.</text>
</comment>
<dbReference type="GO" id="GO:0008237">
    <property type="term" value="F:metallopeptidase activity"/>
    <property type="evidence" value="ECO:0007669"/>
    <property type="project" value="UniProtKB-KW"/>
</dbReference>
<evidence type="ECO:0000313" key="12">
    <source>
        <dbReference type="Proteomes" id="UP000010847"/>
    </source>
</evidence>
<dbReference type="GO" id="GO:0006508">
    <property type="term" value="P:proteolysis"/>
    <property type="evidence" value="ECO:0007669"/>
    <property type="project" value="UniProtKB-KW"/>
</dbReference>
<keyword evidence="3 9" id="KW-0031">Aminopeptidase</keyword>
<dbReference type="InterPro" id="IPR023358">
    <property type="entry name" value="Peptidase_M18_dom2"/>
</dbReference>
<evidence type="ECO:0000256" key="8">
    <source>
        <dbReference type="ARBA" id="ARBA00023049"/>
    </source>
</evidence>
<dbReference type="Gene3D" id="2.30.250.10">
    <property type="entry name" value="Aminopeptidase i, Domain 2"/>
    <property type="match status" value="1"/>
</dbReference>
<dbReference type="AlphaFoldDB" id="W0ECE3"/>
<dbReference type="PANTHER" id="PTHR28570">
    <property type="entry name" value="ASPARTYL AMINOPEPTIDASE"/>
    <property type="match status" value="1"/>
</dbReference>
<dbReference type="RefSeq" id="WP_006715438.1">
    <property type="nucleotide sequence ID" value="NZ_CP007032.1"/>
</dbReference>
<dbReference type="InterPro" id="IPR001948">
    <property type="entry name" value="Peptidase_M18"/>
</dbReference>
<dbReference type="PANTHER" id="PTHR28570:SF3">
    <property type="entry name" value="ASPARTYL AMINOPEPTIDASE"/>
    <property type="match status" value="1"/>
</dbReference>
<keyword evidence="6 9" id="KW-0378">Hydrolase</keyword>
<dbReference type="CDD" id="cd05658">
    <property type="entry name" value="M18_DAP"/>
    <property type="match status" value="1"/>
</dbReference>
<dbReference type="HOGENOM" id="CLU_019532_2_0_9"/>
<dbReference type="EMBL" id="CP007032">
    <property type="protein sequence ID" value="AHF06879.1"/>
    <property type="molecule type" value="Genomic_DNA"/>
</dbReference>
<evidence type="ECO:0000256" key="6">
    <source>
        <dbReference type="ARBA" id="ARBA00022801"/>
    </source>
</evidence>
<dbReference type="Proteomes" id="UP000010847">
    <property type="component" value="Chromosome"/>
</dbReference>
<proteinExistence type="inferred from homology"/>
<keyword evidence="7 9" id="KW-0862">Zinc</keyword>
<evidence type="ECO:0000256" key="4">
    <source>
        <dbReference type="ARBA" id="ARBA00022670"/>
    </source>
</evidence>
<dbReference type="SUPFAM" id="SSF53187">
    <property type="entry name" value="Zn-dependent exopeptidases"/>
    <property type="match status" value="1"/>
</dbReference>
<dbReference type="KEGG" id="dmt:DESME_07220"/>
<accession>W0ECE3</accession>
<reference evidence="11 12" key="1">
    <citation type="submission" date="2013-12" db="EMBL/GenBank/DDBJ databases">
        <authorList>
            <consortium name="DOE Joint Genome Institute"/>
            <person name="Smidt H."/>
            <person name="Huntemann M."/>
            <person name="Han J."/>
            <person name="Chen A."/>
            <person name="Kyrpides N."/>
            <person name="Mavromatis K."/>
            <person name="Markowitz V."/>
            <person name="Palaniappan K."/>
            <person name="Ivanova N."/>
            <person name="Schaumberg A."/>
            <person name="Pati A."/>
            <person name="Liolios K."/>
            <person name="Nordberg H.P."/>
            <person name="Cantor M.N."/>
            <person name="Hua S.X."/>
            <person name="Woyke T."/>
        </authorList>
    </citation>
    <scope>NUCLEOTIDE SEQUENCE [LARGE SCALE GENOMIC DNA]</scope>
    <source>
        <strain evidence="12">DSM 15288</strain>
    </source>
</reference>
<keyword evidence="8 9" id="KW-0482">Metalloprotease</keyword>
<dbReference type="Pfam" id="PF02127">
    <property type="entry name" value="Peptidase_M18"/>
    <property type="match status" value="1"/>
</dbReference>
<evidence type="ECO:0000256" key="3">
    <source>
        <dbReference type="ARBA" id="ARBA00022438"/>
    </source>
</evidence>
<protein>
    <recommendedName>
        <fullName evidence="10">M18 family aminopeptidase</fullName>
        <ecNumber evidence="10">3.4.11.-</ecNumber>
    </recommendedName>
</protein>
<dbReference type="PRINTS" id="PR00932">
    <property type="entry name" value="AMINO1PTASE"/>
</dbReference>
<evidence type="ECO:0000256" key="1">
    <source>
        <dbReference type="ARBA" id="ARBA00001947"/>
    </source>
</evidence>
<evidence type="ECO:0000313" key="11">
    <source>
        <dbReference type="EMBL" id="AHF06879.1"/>
    </source>
</evidence>
<keyword evidence="4 9" id="KW-0645">Protease</keyword>
<dbReference type="EC" id="3.4.11.-" evidence="10"/>
<keyword evidence="12" id="KW-1185">Reference proteome</keyword>
<dbReference type="Gene3D" id="3.40.630.10">
    <property type="entry name" value="Zn peptidases"/>
    <property type="match status" value="1"/>
</dbReference>
<dbReference type="eggNOG" id="COG1362">
    <property type="taxonomic scope" value="Bacteria"/>
</dbReference>
<dbReference type="GO" id="GO:0004177">
    <property type="term" value="F:aminopeptidase activity"/>
    <property type="evidence" value="ECO:0007669"/>
    <property type="project" value="UniProtKB-KW"/>
</dbReference>
<dbReference type="STRING" id="871968.DESME_07220"/>
<evidence type="ECO:0000256" key="10">
    <source>
        <dbReference type="RuleBase" id="RU004387"/>
    </source>
</evidence>
<organism evidence="11 12">
    <name type="scientific">Desulfitobacterium metallireducens DSM 15288</name>
    <dbReference type="NCBI Taxonomy" id="871968"/>
    <lineage>
        <taxon>Bacteria</taxon>
        <taxon>Bacillati</taxon>
        <taxon>Bacillota</taxon>
        <taxon>Clostridia</taxon>
        <taxon>Eubacteriales</taxon>
        <taxon>Desulfitobacteriaceae</taxon>
        <taxon>Desulfitobacterium</taxon>
    </lineage>
</organism>
<evidence type="ECO:0000256" key="9">
    <source>
        <dbReference type="RuleBase" id="RU004386"/>
    </source>
</evidence>
<evidence type="ECO:0000256" key="2">
    <source>
        <dbReference type="ARBA" id="ARBA00008290"/>
    </source>
</evidence>
<gene>
    <name evidence="11" type="ORF">DESME_07220</name>
</gene>
<evidence type="ECO:0000256" key="7">
    <source>
        <dbReference type="ARBA" id="ARBA00022833"/>
    </source>
</evidence>